<keyword evidence="1" id="KW-0479">Metal-binding</keyword>
<dbReference type="InterPro" id="IPR036264">
    <property type="entry name" value="Bact_exopeptidase_dim_dom"/>
</dbReference>
<keyword evidence="5" id="KW-1185">Reference proteome</keyword>
<dbReference type="AlphaFoldDB" id="A0A0M2SR03"/>
<dbReference type="PANTHER" id="PTHR43808">
    <property type="entry name" value="ACETYLORNITHINE DEACETYLASE"/>
    <property type="match status" value="1"/>
</dbReference>
<organism evidence="4 5">
    <name type="scientific">Mesobacillus campisalis</name>
    <dbReference type="NCBI Taxonomy" id="1408103"/>
    <lineage>
        <taxon>Bacteria</taxon>
        <taxon>Bacillati</taxon>
        <taxon>Bacillota</taxon>
        <taxon>Bacilli</taxon>
        <taxon>Bacillales</taxon>
        <taxon>Bacillaceae</taxon>
        <taxon>Mesobacillus</taxon>
    </lineage>
</organism>
<evidence type="ECO:0000313" key="4">
    <source>
        <dbReference type="EMBL" id="KKK36608.1"/>
    </source>
</evidence>
<dbReference type="Pfam" id="PF07687">
    <property type="entry name" value="M20_dimer"/>
    <property type="match status" value="1"/>
</dbReference>
<proteinExistence type="predicted"/>
<dbReference type="SUPFAM" id="SSF53187">
    <property type="entry name" value="Zn-dependent exopeptidases"/>
    <property type="match status" value="1"/>
</dbReference>
<dbReference type="GO" id="GO:0016787">
    <property type="term" value="F:hydrolase activity"/>
    <property type="evidence" value="ECO:0007669"/>
    <property type="project" value="UniProtKB-KW"/>
</dbReference>
<comment type="caution">
    <text evidence="4">The sequence shown here is derived from an EMBL/GenBank/DDBJ whole genome shotgun (WGS) entry which is preliminary data.</text>
</comment>
<feature type="domain" description="Peptidase M20 dimerisation" evidence="3">
    <location>
        <begin position="166"/>
        <end position="266"/>
    </location>
</feature>
<dbReference type="RefSeq" id="WP_046525214.1">
    <property type="nucleotide sequence ID" value="NZ_LAYY01000026.1"/>
</dbReference>
<sequence>MNNVKTLESVKTLLKELLLIDSSHMEGANQAVEYCCHWLREHGLHPKLIENNGYKMLVCEIGSGEKKLIFNGHVDVVSGKKLQFIPMEKDGKLYGRGAADMKAGVAAMMCAMAELKEEELGVKIQLQIVSDEETGGDNCSGYLVENNYLGDFVICSEPTQLGIALEAKGLLQFDVEVHGTPAHGSRPWEGENAIAKACTLHEKILKLPFMKQSSDFYPYPSVNWAKVQGGEVYNKVPESCTMSFDLRYLPGQDPDEIIRQIQEIADGEITVHASISPVETDKNDPYIQKLKKIVEKHTAGEAVFFGQHGASDAQFFAERGIPAIEFGPSGNNWHGDEEFVHIHSLEVYKNMLLDYARDF</sequence>
<evidence type="ECO:0000259" key="3">
    <source>
        <dbReference type="Pfam" id="PF07687"/>
    </source>
</evidence>
<gene>
    <name evidence="4" type="ORF">WQ57_18325</name>
</gene>
<dbReference type="InterPro" id="IPR002933">
    <property type="entry name" value="Peptidase_M20"/>
</dbReference>
<accession>A0A0M2SR03</accession>
<name>A0A0M2SR03_9BACI</name>
<dbReference type="EMBL" id="LAYY01000026">
    <property type="protein sequence ID" value="KKK36608.1"/>
    <property type="molecule type" value="Genomic_DNA"/>
</dbReference>
<dbReference type="GO" id="GO:0046872">
    <property type="term" value="F:metal ion binding"/>
    <property type="evidence" value="ECO:0007669"/>
    <property type="project" value="UniProtKB-KW"/>
</dbReference>
<evidence type="ECO:0000256" key="2">
    <source>
        <dbReference type="ARBA" id="ARBA00022801"/>
    </source>
</evidence>
<dbReference type="Pfam" id="PF01546">
    <property type="entry name" value="Peptidase_M20"/>
    <property type="match status" value="1"/>
</dbReference>
<dbReference type="Proteomes" id="UP000034166">
    <property type="component" value="Unassembled WGS sequence"/>
</dbReference>
<dbReference type="Gene3D" id="3.30.70.360">
    <property type="match status" value="1"/>
</dbReference>
<dbReference type="SUPFAM" id="SSF55031">
    <property type="entry name" value="Bacterial exopeptidase dimerisation domain"/>
    <property type="match status" value="1"/>
</dbReference>
<dbReference type="InterPro" id="IPR050072">
    <property type="entry name" value="Peptidase_M20A"/>
</dbReference>
<evidence type="ECO:0000313" key="5">
    <source>
        <dbReference type="Proteomes" id="UP000034166"/>
    </source>
</evidence>
<keyword evidence="2" id="KW-0378">Hydrolase</keyword>
<reference evidence="4 5" key="1">
    <citation type="submission" date="2015-04" db="EMBL/GenBank/DDBJ databases">
        <title>Taxonomic description and genome sequence of Bacillus campisalis sp. nov., a novel member of the genus Bacillus isolated from solar saltern.</title>
        <authorList>
            <person name="Mathan Kumar R."/>
            <person name="Kaur G."/>
            <person name="Kumar A."/>
            <person name="Singh N.K."/>
            <person name="Kaur N."/>
            <person name="Kumar N."/>
            <person name="Mayilraj S."/>
        </authorList>
    </citation>
    <scope>NUCLEOTIDE SEQUENCE [LARGE SCALE GENOMIC DNA]</scope>
    <source>
        <strain evidence="4 5">SA2-6</strain>
    </source>
</reference>
<dbReference type="Gene3D" id="3.40.630.10">
    <property type="entry name" value="Zn peptidases"/>
    <property type="match status" value="1"/>
</dbReference>
<dbReference type="PATRIC" id="fig|1408103.3.peg.4058"/>
<dbReference type="InterPro" id="IPR011650">
    <property type="entry name" value="Peptidase_M20_dimer"/>
</dbReference>
<evidence type="ECO:0000256" key="1">
    <source>
        <dbReference type="ARBA" id="ARBA00022723"/>
    </source>
</evidence>
<dbReference type="OrthoDB" id="9792335at2"/>
<protein>
    <submittedName>
        <fullName evidence="4">Succinyl-diaminopimelate desuccinylase</fullName>
    </submittedName>
</protein>